<keyword evidence="4" id="KW-1185">Reference proteome</keyword>
<dbReference type="EMBL" id="KN833009">
    <property type="protein sequence ID" value="KIM79495.1"/>
    <property type="molecule type" value="Genomic_DNA"/>
</dbReference>
<proteinExistence type="predicted"/>
<evidence type="ECO:0000313" key="4">
    <source>
        <dbReference type="Proteomes" id="UP000054166"/>
    </source>
</evidence>
<dbReference type="HOGENOM" id="CLU_046025_5_0_1"/>
<feature type="transmembrane region" description="Helical" evidence="1">
    <location>
        <begin position="206"/>
        <end position="227"/>
    </location>
</feature>
<keyword evidence="1" id="KW-0812">Transmembrane</keyword>
<dbReference type="InterPro" id="IPR045339">
    <property type="entry name" value="DUF6534"/>
</dbReference>
<feature type="transmembrane region" description="Helical" evidence="1">
    <location>
        <begin position="165"/>
        <end position="185"/>
    </location>
</feature>
<feature type="transmembrane region" description="Helical" evidence="1">
    <location>
        <begin position="15"/>
        <end position="40"/>
    </location>
</feature>
<sequence length="297" mass="33106">MAPVAVTKTGQETQWGFGMIGVVVASVFYGITCVQTYTYYVNYRRDSWTLKLLVGVLWALGSAHTAVITYTAYFYVIIHFGAPQTVIVWSQPAHVYIISTIAWIVQIFLIVRIWRMSRGIFRYASVTLLSLVSALAFVMGFAYASRLLQIKLIAHSQQISALMDTALGSTMAEDILLTIWLSYLLTRSRTGSQQTDTLINTLIKYTVRNGLVTSTCAFFDVILRAIFPTTLAFIPFYFVLAQLYIVTSLATLNARNSLRNQGYSTDSASIKFEGFKPGIDSGCSNLDLSETLGHNRE</sequence>
<keyword evidence="1" id="KW-0472">Membrane</keyword>
<feature type="transmembrane region" description="Helical" evidence="1">
    <location>
        <begin position="123"/>
        <end position="145"/>
    </location>
</feature>
<dbReference type="AlphaFoldDB" id="A0A0C3F406"/>
<dbReference type="InParanoid" id="A0A0C3F406"/>
<organism evidence="3 4">
    <name type="scientific">Piloderma croceum (strain F 1598)</name>
    <dbReference type="NCBI Taxonomy" id="765440"/>
    <lineage>
        <taxon>Eukaryota</taxon>
        <taxon>Fungi</taxon>
        <taxon>Dikarya</taxon>
        <taxon>Basidiomycota</taxon>
        <taxon>Agaricomycotina</taxon>
        <taxon>Agaricomycetes</taxon>
        <taxon>Agaricomycetidae</taxon>
        <taxon>Atheliales</taxon>
        <taxon>Atheliaceae</taxon>
        <taxon>Piloderma</taxon>
    </lineage>
</organism>
<name>A0A0C3F406_PILCF</name>
<dbReference type="OrthoDB" id="2535105at2759"/>
<evidence type="ECO:0000256" key="1">
    <source>
        <dbReference type="SAM" id="Phobius"/>
    </source>
</evidence>
<feature type="transmembrane region" description="Helical" evidence="1">
    <location>
        <begin position="93"/>
        <end position="111"/>
    </location>
</feature>
<feature type="domain" description="DUF6534" evidence="2">
    <location>
        <begin position="171"/>
        <end position="257"/>
    </location>
</feature>
<feature type="transmembrane region" description="Helical" evidence="1">
    <location>
        <begin position="233"/>
        <end position="252"/>
    </location>
</feature>
<reference evidence="4" key="2">
    <citation type="submission" date="2015-01" db="EMBL/GenBank/DDBJ databases">
        <title>Evolutionary Origins and Diversification of the Mycorrhizal Mutualists.</title>
        <authorList>
            <consortium name="DOE Joint Genome Institute"/>
            <consortium name="Mycorrhizal Genomics Consortium"/>
            <person name="Kohler A."/>
            <person name="Kuo A."/>
            <person name="Nagy L.G."/>
            <person name="Floudas D."/>
            <person name="Copeland A."/>
            <person name="Barry K.W."/>
            <person name="Cichocki N."/>
            <person name="Veneault-Fourrey C."/>
            <person name="LaButti K."/>
            <person name="Lindquist E.A."/>
            <person name="Lipzen A."/>
            <person name="Lundell T."/>
            <person name="Morin E."/>
            <person name="Murat C."/>
            <person name="Riley R."/>
            <person name="Ohm R."/>
            <person name="Sun H."/>
            <person name="Tunlid A."/>
            <person name="Henrissat B."/>
            <person name="Grigoriev I.V."/>
            <person name="Hibbett D.S."/>
            <person name="Martin F."/>
        </authorList>
    </citation>
    <scope>NUCLEOTIDE SEQUENCE [LARGE SCALE GENOMIC DNA]</scope>
    <source>
        <strain evidence="4">F 1598</strain>
    </source>
</reference>
<keyword evidence="1" id="KW-1133">Transmembrane helix</keyword>
<dbReference type="PANTHER" id="PTHR40465">
    <property type="entry name" value="CHROMOSOME 1, WHOLE GENOME SHOTGUN SEQUENCE"/>
    <property type="match status" value="1"/>
</dbReference>
<reference evidence="3 4" key="1">
    <citation type="submission" date="2014-04" db="EMBL/GenBank/DDBJ databases">
        <authorList>
            <consortium name="DOE Joint Genome Institute"/>
            <person name="Kuo A."/>
            <person name="Tarkka M."/>
            <person name="Buscot F."/>
            <person name="Kohler A."/>
            <person name="Nagy L.G."/>
            <person name="Floudas D."/>
            <person name="Copeland A."/>
            <person name="Barry K.W."/>
            <person name="Cichocki N."/>
            <person name="Veneault-Fourrey C."/>
            <person name="LaButti K."/>
            <person name="Lindquist E.A."/>
            <person name="Lipzen A."/>
            <person name="Lundell T."/>
            <person name="Morin E."/>
            <person name="Murat C."/>
            <person name="Sun H."/>
            <person name="Tunlid A."/>
            <person name="Henrissat B."/>
            <person name="Grigoriev I.V."/>
            <person name="Hibbett D.S."/>
            <person name="Martin F."/>
            <person name="Nordberg H.P."/>
            <person name="Cantor M.N."/>
            <person name="Hua S.X."/>
        </authorList>
    </citation>
    <scope>NUCLEOTIDE SEQUENCE [LARGE SCALE GENOMIC DNA]</scope>
    <source>
        <strain evidence="3 4">F 1598</strain>
    </source>
</reference>
<accession>A0A0C3F406</accession>
<dbReference type="Proteomes" id="UP000054166">
    <property type="component" value="Unassembled WGS sequence"/>
</dbReference>
<gene>
    <name evidence="3" type="ORF">PILCRDRAFT_557932</name>
</gene>
<evidence type="ECO:0000259" key="2">
    <source>
        <dbReference type="Pfam" id="PF20152"/>
    </source>
</evidence>
<protein>
    <recommendedName>
        <fullName evidence="2">DUF6534 domain-containing protein</fullName>
    </recommendedName>
</protein>
<dbReference type="Pfam" id="PF20152">
    <property type="entry name" value="DUF6534"/>
    <property type="match status" value="1"/>
</dbReference>
<feature type="transmembrane region" description="Helical" evidence="1">
    <location>
        <begin position="52"/>
        <end position="73"/>
    </location>
</feature>
<evidence type="ECO:0000313" key="3">
    <source>
        <dbReference type="EMBL" id="KIM79495.1"/>
    </source>
</evidence>
<dbReference type="PANTHER" id="PTHR40465:SF1">
    <property type="entry name" value="DUF6534 DOMAIN-CONTAINING PROTEIN"/>
    <property type="match status" value="1"/>
</dbReference>